<accession>A0ABU9TSV0</accession>
<dbReference type="PROSITE" id="PS51724">
    <property type="entry name" value="SPOR"/>
    <property type="match status" value="1"/>
</dbReference>
<feature type="domain" description="SPOR" evidence="2">
    <location>
        <begin position="428"/>
        <end position="506"/>
    </location>
</feature>
<evidence type="ECO:0000313" key="4">
    <source>
        <dbReference type="Proteomes" id="UP001449225"/>
    </source>
</evidence>
<proteinExistence type="predicted"/>
<dbReference type="Pfam" id="PF05036">
    <property type="entry name" value="SPOR"/>
    <property type="match status" value="1"/>
</dbReference>
<dbReference type="Gene3D" id="3.40.50.300">
    <property type="entry name" value="P-loop containing nucleotide triphosphate hydrolases"/>
    <property type="match status" value="1"/>
</dbReference>
<feature type="compositionally biased region" description="Low complexity" evidence="1">
    <location>
        <begin position="307"/>
        <end position="316"/>
    </location>
</feature>
<evidence type="ECO:0000256" key="1">
    <source>
        <dbReference type="SAM" id="MobiDB-lite"/>
    </source>
</evidence>
<protein>
    <submittedName>
        <fullName evidence="3">AAA family ATPase</fullName>
    </submittedName>
</protein>
<dbReference type="InterPro" id="IPR036680">
    <property type="entry name" value="SPOR-like_sf"/>
</dbReference>
<keyword evidence="4" id="KW-1185">Reference proteome</keyword>
<evidence type="ECO:0000313" key="3">
    <source>
        <dbReference type="EMBL" id="MEM5536790.1"/>
    </source>
</evidence>
<dbReference type="PANTHER" id="PTHR35894">
    <property type="entry name" value="GENERAL SECRETION PATHWAY PROTEIN A-RELATED"/>
    <property type="match status" value="1"/>
</dbReference>
<feature type="region of interest" description="Disordered" evidence="1">
    <location>
        <begin position="288"/>
        <end position="316"/>
    </location>
</feature>
<comment type="caution">
    <text evidence="3">The sequence shown here is derived from an EMBL/GenBank/DDBJ whole genome shotgun (WGS) entry which is preliminary data.</text>
</comment>
<name>A0ABU9TSV0_9GAMM</name>
<reference evidence="3 4" key="1">
    <citation type="submission" date="2024-03" db="EMBL/GenBank/DDBJ databases">
        <title>Community enrichment and isolation of bacterial strains for fucoidan degradation.</title>
        <authorList>
            <person name="Sichert A."/>
        </authorList>
    </citation>
    <scope>NUCLEOTIDE SEQUENCE [LARGE SCALE GENOMIC DNA]</scope>
    <source>
        <strain evidence="3 4">AS76</strain>
    </source>
</reference>
<dbReference type="SUPFAM" id="SSF52540">
    <property type="entry name" value="P-loop containing nucleoside triphosphate hydrolases"/>
    <property type="match status" value="1"/>
</dbReference>
<evidence type="ECO:0000259" key="2">
    <source>
        <dbReference type="PROSITE" id="PS51724"/>
    </source>
</evidence>
<dbReference type="InterPro" id="IPR052026">
    <property type="entry name" value="ExeA_AAA_ATPase_DNA-bind"/>
</dbReference>
<dbReference type="RefSeq" id="WP_342854477.1">
    <property type="nucleotide sequence ID" value="NZ_JBBMRA010000008.1"/>
</dbReference>
<dbReference type="InterPro" id="IPR049945">
    <property type="entry name" value="AAA_22"/>
</dbReference>
<dbReference type="InterPro" id="IPR007730">
    <property type="entry name" value="SPOR-like_dom"/>
</dbReference>
<organism evidence="3 4">
    <name type="scientific">Neptuniibacter pectenicola</name>
    <dbReference type="NCBI Taxonomy" id="1806669"/>
    <lineage>
        <taxon>Bacteria</taxon>
        <taxon>Pseudomonadati</taxon>
        <taxon>Pseudomonadota</taxon>
        <taxon>Gammaproteobacteria</taxon>
        <taxon>Oceanospirillales</taxon>
        <taxon>Oceanospirillaceae</taxon>
        <taxon>Neptuniibacter</taxon>
    </lineage>
</organism>
<dbReference type="EMBL" id="JBBMRA010000008">
    <property type="protein sequence ID" value="MEM5536790.1"/>
    <property type="molecule type" value="Genomic_DNA"/>
</dbReference>
<dbReference type="Proteomes" id="UP001449225">
    <property type="component" value="Unassembled WGS sequence"/>
</dbReference>
<dbReference type="Pfam" id="PF13401">
    <property type="entry name" value="AAA_22"/>
    <property type="match status" value="1"/>
</dbReference>
<gene>
    <name evidence="3" type="ORF">WNY58_10345</name>
</gene>
<dbReference type="InterPro" id="IPR027417">
    <property type="entry name" value="P-loop_NTPase"/>
</dbReference>
<dbReference type="PANTHER" id="PTHR35894:SF7">
    <property type="entry name" value="GENERAL SECRETION PATHWAY PROTEIN A-RELATED"/>
    <property type="match status" value="1"/>
</dbReference>
<dbReference type="Gene3D" id="3.30.70.1070">
    <property type="entry name" value="Sporulation related repeat"/>
    <property type="match status" value="1"/>
</dbReference>
<sequence length="519" mass="56410">MKKNIYFEPPSRLQLLDKLKHFIRFSDFLLLVSGDKGTGKSTLLAQLKPDTEDSTLCCCFICPDAGLNEQQLLSLLMQQFPSHEQEGASFADQLNIFHHQLKSIKASGQKCLIAIDDAEHLSEDALVLLLNLHVADAQVLLTSSNSFVEQLFETGGLKHLEGRIHYLKIDPMSAIETAEYLELCHPAVSSLPEKKKNELIRLSEGVPGRVETLLAGGKVSLSSAPAKRSPFPLPALHMLGVGVLLIGIVAVSLWQFLPESAPPAPEVVSDERVSVPLSLAVTASVEGQEADTLAVDEGEGSAIPTDGPENGEVEPPLNENELNEAVVKTDLALRLQQQEAKINSENQIALQEASPSIKAKPSPLEAELRAVVTNNSLAVNEAPKVAKEQSPSASPVIKKTVQSAPAQASPVAKKKVSSSVSSERDLLAWKSSDYTLQMTGARSKQSALAFIAAQSDPSKFYYFETIYKGLPWHVVIYGQYPNRDIANAAIRKLPKSLQNVKPWARSVQGVQLDIRKKKS</sequence>